<dbReference type="AlphaFoldDB" id="A0A239PQ92"/>
<gene>
    <name evidence="2" type="ORF">SAMN06297382_1499</name>
</gene>
<organism evidence="2 3">
    <name type="scientific">Amphiplicatus metriothermophilus</name>
    <dbReference type="NCBI Taxonomy" id="1519374"/>
    <lineage>
        <taxon>Bacteria</taxon>
        <taxon>Pseudomonadati</taxon>
        <taxon>Pseudomonadota</taxon>
        <taxon>Alphaproteobacteria</taxon>
        <taxon>Parvularculales</taxon>
        <taxon>Parvularculaceae</taxon>
        <taxon>Amphiplicatus</taxon>
    </lineage>
</organism>
<sequence length="219" mass="22631">MRGVWRNGRLALGAAAVLISASGCATVISSESAVARREAAVERTALVEAAAAVGRVKWPKPERASLVEILSVGVVSSDRMTQSQAVEIYLSSLANNTDARLAQVISDAQAHLEAARGLAFAAAAAADSIRPTVSDVSVVEAAIGELREARDIYVAALKMLSSENDAVDAETVHTVKGAFNAAIAEVGVAADRLAEAVAQDRTSTYAGHDLRPDGFGGSF</sequence>
<dbReference type="PROSITE" id="PS51257">
    <property type="entry name" value="PROKAR_LIPOPROTEIN"/>
    <property type="match status" value="1"/>
</dbReference>
<proteinExistence type="predicted"/>
<dbReference type="EMBL" id="FZQA01000002">
    <property type="protein sequence ID" value="SNT72454.1"/>
    <property type="molecule type" value="Genomic_DNA"/>
</dbReference>
<keyword evidence="1" id="KW-0732">Signal</keyword>
<feature type="chain" id="PRO_5012241212" evidence="1">
    <location>
        <begin position="26"/>
        <end position="219"/>
    </location>
</feature>
<protein>
    <submittedName>
        <fullName evidence="2">Uncharacterized protein</fullName>
    </submittedName>
</protein>
<keyword evidence="3" id="KW-1185">Reference proteome</keyword>
<evidence type="ECO:0000256" key="1">
    <source>
        <dbReference type="SAM" id="SignalP"/>
    </source>
</evidence>
<evidence type="ECO:0000313" key="2">
    <source>
        <dbReference type="EMBL" id="SNT72454.1"/>
    </source>
</evidence>
<feature type="signal peptide" evidence="1">
    <location>
        <begin position="1"/>
        <end position="25"/>
    </location>
</feature>
<accession>A0A239PQ92</accession>
<reference evidence="2 3" key="1">
    <citation type="submission" date="2017-07" db="EMBL/GenBank/DDBJ databases">
        <authorList>
            <person name="Sun Z.S."/>
            <person name="Albrecht U."/>
            <person name="Echele G."/>
            <person name="Lee C.C."/>
        </authorList>
    </citation>
    <scope>NUCLEOTIDE SEQUENCE [LARGE SCALE GENOMIC DNA]</scope>
    <source>
        <strain evidence="2 3">CGMCC 1.12710</strain>
    </source>
</reference>
<name>A0A239PQ92_9PROT</name>
<evidence type="ECO:0000313" key="3">
    <source>
        <dbReference type="Proteomes" id="UP000198346"/>
    </source>
</evidence>
<dbReference type="Proteomes" id="UP000198346">
    <property type="component" value="Unassembled WGS sequence"/>
</dbReference>